<dbReference type="AlphaFoldDB" id="A0AAD6YEZ8"/>
<evidence type="ECO:0000313" key="3">
    <source>
        <dbReference type="EMBL" id="KAJ7209697.1"/>
    </source>
</evidence>
<protein>
    <recommendedName>
        <fullName evidence="2">BRCT domain-containing protein</fullName>
    </recommendedName>
</protein>
<name>A0AAD6YEZ8_9AGAR</name>
<dbReference type="PANTHER" id="PTHR14625:SF3">
    <property type="entry name" value="MICROCEPHALIN"/>
    <property type="match status" value="1"/>
</dbReference>
<dbReference type="Proteomes" id="UP001219525">
    <property type="component" value="Unassembled WGS sequence"/>
</dbReference>
<evidence type="ECO:0000313" key="4">
    <source>
        <dbReference type="Proteomes" id="UP001219525"/>
    </source>
</evidence>
<dbReference type="GO" id="GO:0000278">
    <property type="term" value="P:mitotic cell cycle"/>
    <property type="evidence" value="ECO:0007669"/>
    <property type="project" value="TreeGrafter"/>
</dbReference>
<dbReference type="PROSITE" id="PS50172">
    <property type="entry name" value="BRCT"/>
    <property type="match status" value="1"/>
</dbReference>
<feature type="region of interest" description="Disordered" evidence="1">
    <location>
        <begin position="106"/>
        <end position="171"/>
    </location>
</feature>
<accession>A0AAD6YEZ8</accession>
<dbReference type="SMART" id="SM00292">
    <property type="entry name" value="BRCT"/>
    <property type="match status" value="1"/>
</dbReference>
<keyword evidence="4" id="KW-1185">Reference proteome</keyword>
<gene>
    <name evidence="3" type="ORF">GGX14DRAFT_107724</name>
</gene>
<comment type="caution">
    <text evidence="3">The sequence shown here is derived from an EMBL/GenBank/DDBJ whole genome shotgun (WGS) entry which is preliminary data.</text>
</comment>
<dbReference type="CDD" id="cd17716">
    <property type="entry name" value="BRCT_microcephalin_rpt1"/>
    <property type="match status" value="1"/>
</dbReference>
<dbReference type="SUPFAM" id="SSF52113">
    <property type="entry name" value="BRCT domain"/>
    <property type="match status" value="1"/>
</dbReference>
<dbReference type="PANTHER" id="PTHR14625">
    <property type="entry name" value="MICROCEPHALIN"/>
    <property type="match status" value="1"/>
</dbReference>
<evidence type="ECO:0000259" key="2">
    <source>
        <dbReference type="PROSITE" id="PS50172"/>
    </source>
</evidence>
<feature type="region of interest" description="Disordered" evidence="1">
    <location>
        <begin position="184"/>
        <end position="203"/>
    </location>
</feature>
<evidence type="ECO:0000256" key="1">
    <source>
        <dbReference type="SAM" id="MobiDB-lite"/>
    </source>
</evidence>
<organism evidence="3 4">
    <name type="scientific">Mycena pura</name>
    <dbReference type="NCBI Taxonomy" id="153505"/>
    <lineage>
        <taxon>Eukaryota</taxon>
        <taxon>Fungi</taxon>
        <taxon>Dikarya</taxon>
        <taxon>Basidiomycota</taxon>
        <taxon>Agaricomycotina</taxon>
        <taxon>Agaricomycetes</taxon>
        <taxon>Agaricomycetidae</taxon>
        <taxon>Agaricales</taxon>
        <taxon>Marasmiineae</taxon>
        <taxon>Mycenaceae</taxon>
        <taxon>Mycena</taxon>
    </lineage>
</organism>
<dbReference type="InterPro" id="IPR036420">
    <property type="entry name" value="BRCT_dom_sf"/>
</dbReference>
<proteinExistence type="predicted"/>
<sequence length="348" mass="37183">MGPKAAGRSTAKLAVGTGSIMRGGLSVFGPGRGRVAPKVSRNPGLPSVLGSPVKGGDTTLLEENEAENSEGKDETSEKVTSPRGVTFDLASILELDLNKKGKERLPEEWRKNASRRASMALQDLSKSVSLPPKPLGLMGPPETPLNGVGMRSTSSSFPSSSSDPSGSAGTEYMRRSTRIIAKAAAASDTSVDDAEAEAQHPTETPAVQPLTVLKGCIVFVDIISEVGDDSARSFITDMLKSLGARVLGSVGQTCTHIVYKNGLRSTYTKYKALAEPRPHVVGMEWVVKSAEKRVREEETPYLIDMDDMNTTAVKVLYFYRRVETDIPLTYAFSAAQVDDAAIGAWMDG</sequence>
<dbReference type="InterPro" id="IPR001357">
    <property type="entry name" value="BRCT_dom"/>
</dbReference>
<dbReference type="InterPro" id="IPR022047">
    <property type="entry name" value="Microcephalin-like"/>
</dbReference>
<dbReference type="Pfam" id="PF00533">
    <property type="entry name" value="BRCT"/>
    <property type="match status" value="1"/>
</dbReference>
<reference evidence="3" key="1">
    <citation type="submission" date="2023-03" db="EMBL/GenBank/DDBJ databases">
        <title>Massive genome expansion in bonnet fungi (Mycena s.s.) driven by repeated elements and novel gene families across ecological guilds.</title>
        <authorList>
            <consortium name="Lawrence Berkeley National Laboratory"/>
            <person name="Harder C.B."/>
            <person name="Miyauchi S."/>
            <person name="Viragh M."/>
            <person name="Kuo A."/>
            <person name="Thoen E."/>
            <person name="Andreopoulos B."/>
            <person name="Lu D."/>
            <person name="Skrede I."/>
            <person name="Drula E."/>
            <person name="Henrissat B."/>
            <person name="Morin E."/>
            <person name="Kohler A."/>
            <person name="Barry K."/>
            <person name="LaButti K."/>
            <person name="Morin E."/>
            <person name="Salamov A."/>
            <person name="Lipzen A."/>
            <person name="Mereny Z."/>
            <person name="Hegedus B."/>
            <person name="Baldrian P."/>
            <person name="Stursova M."/>
            <person name="Weitz H."/>
            <person name="Taylor A."/>
            <person name="Grigoriev I.V."/>
            <person name="Nagy L.G."/>
            <person name="Martin F."/>
            <person name="Kauserud H."/>
        </authorList>
    </citation>
    <scope>NUCLEOTIDE SEQUENCE</scope>
    <source>
        <strain evidence="3">9144</strain>
    </source>
</reference>
<feature type="region of interest" description="Disordered" evidence="1">
    <location>
        <begin position="30"/>
        <end position="83"/>
    </location>
</feature>
<feature type="domain" description="BRCT" evidence="2">
    <location>
        <begin position="208"/>
        <end position="303"/>
    </location>
</feature>
<dbReference type="EMBL" id="JARJCW010000030">
    <property type="protein sequence ID" value="KAJ7209697.1"/>
    <property type="molecule type" value="Genomic_DNA"/>
</dbReference>
<feature type="compositionally biased region" description="Low complexity" evidence="1">
    <location>
        <begin position="152"/>
        <end position="167"/>
    </location>
</feature>
<dbReference type="Gene3D" id="3.40.50.10190">
    <property type="entry name" value="BRCT domain"/>
    <property type="match status" value="1"/>
</dbReference>